<evidence type="ECO:0000256" key="13">
    <source>
        <dbReference type="ARBA" id="ARBA00052985"/>
    </source>
</evidence>
<evidence type="ECO:0000256" key="5">
    <source>
        <dbReference type="ARBA" id="ARBA00022832"/>
    </source>
</evidence>
<dbReference type="Pfam" id="PF08545">
    <property type="entry name" value="ACP_syn_III"/>
    <property type="match status" value="1"/>
</dbReference>
<comment type="subunit">
    <text evidence="14">Homodimer.</text>
</comment>
<dbReference type="CDD" id="cd00830">
    <property type="entry name" value="KAS_III"/>
    <property type="match status" value="1"/>
</dbReference>
<dbReference type="PANTHER" id="PTHR43091:SF1">
    <property type="entry name" value="BETA-KETOACYL-[ACYL-CARRIER-PROTEIN] SYNTHASE III, CHLOROPLASTIC"/>
    <property type="match status" value="1"/>
</dbReference>
<dbReference type="InterPro" id="IPR004655">
    <property type="entry name" value="FabH"/>
</dbReference>
<dbReference type="EC" id="2.3.1.180" evidence="14"/>
<dbReference type="UniPathway" id="UPA00094"/>
<comment type="catalytic activity">
    <reaction evidence="10">
        <text>malonyl-[ACP] + acetyl-CoA + H(+) = 3-oxobutanoyl-[ACP] + CO2 + CoA</text>
        <dbReference type="Rhea" id="RHEA:12080"/>
        <dbReference type="Rhea" id="RHEA-COMP:9623"/>
        <dbReference type="Rhea" id="RHEA-COMP:9625"/>
        <dbReference type="ChEBI" id="CHEBI:15378"/>
        <dbReference type="ChEBI" id="CHEBI:16526"/>
        <dbReference type="ChEBI" id="CHEBI:57287"/>
        <dbReference type="ChEBI" id="CHEBI:57288"/>
        <dbReference type="ChEBI" id="CHEBI:78449"/>
        <dbReference type="ChEBI" id="CHEBI:78450"/>
        <dbReference type="EC" id="2.3.1.180"/>
    </reaction>
    <physiologicalReaction direction="left-to-right" evidence="10">
        <dbReference type="Rhea" id="RHEA:12081"/>
    </physiologicalReaction>
</comment>
<comment type="function">
    <text evidence="14">Catalyzes the condensation reaction of fatty acid synthesis by the addition to an acyl acceptor of two carbons from malonyl-ACP. Catalyzes the first condensation reaction which initiates fatty acid synthesis and may therefore play a role in governing the total rate of fatty acid production. Possesses both acetoacetyl-ACP synthase and acetyl transacylase activities. Its substrate specificity determines the biosynthesis of branched-chain and/or straight-chain of fatty acids.</text>
</comment>
<keyword evidence="9 14" id="KW-0012">Acyltransferase</keyword>
<sequence length="326" mass="34903">MAARIIGTGSYVPDRIITNDDLAEMVETSDAWIVERTGIHSRRITETGTTDMAVRAARNAMENAGLPPEELELIIVGTSTGDCLFPNTACEVQAALGAEKAVCFDLSAACSGFLFSLNTAKVYLESGAYRTALVVGADTLSKTVDWSDRSTCILFGDGAGAAVLESSAAEQSLWNRGVGDFIMGSDGSRGECLACRSTELCSPFLGEKKTSGFMTMNGQEVFRFAVKTVPRSIEEVLKKAGVTPDEIKYFILHQANERIIASVAKRMKQDSAKFPMNLAQYGNTSGASIPVLLDEINRKGLLKQGDKLIISGFGAGLTWGATLVVW</sequence>
<comment type="similarity">
    <text evidence="2 14">Belongs to the thiolase-like superfamily. FabH family.</text>
</comment>
<organism evidence="17 18">
    <name type="scientific">Qiania dongpingensis</name>
    <dbReference type="NCBI Taxonomy" id="2763669"/>
    <lineage>
        <taxon>Bacteria</taxon>
        <taxon>Bacillati</taxon>
        <taxon>Bacillota</taxon>
        <taxon>Clostridia</taxon>
        <taxon>Lachnospirales</taxon>
        <taxon>Lachnospiraceae</taxon>
        <taxon>Qiania</taxon>
    </lineage>
</organism>
<evidence type="ECO:0000256" key="7">
    <source>
        <dbReference type="ARBA" id="ARBA00023160"/>
    </source>
</evidence>
<feature type="active site" evidence="14">
    <location>
        <position position="283"/>
    </location>
</feature>
<name>A0A7G9G137_9FIRM</name>
<feature type="domain" description="Beta-ketoacyl-[acyl-carrier-protein] synthase III C-terminal" evidence="15">
    <location>
        <begin position="237"/>
        <end position="326"/>
    </location>
</feature>
<evidence type="ECO:0000256" key="12">
    <source>
        <dbReference type="ARBA" id="ARBA00052467"/>
    </source>
</evidence>
<evidence type="ECO:0000256" key="4">
    <source>
        <dbReference type="ARBA" id="ARBA00022679"/>
    </source>
</evidence>
<evidence type="ECO:0000256" key="1">
    <source>
        <dbReference type="ARBA" id="ARBA00005194"/>
    </source>
</evidence>
<evidence type="ECO:0000259" key="15">
    <source>
        <dbReference type="Pfam" id="PF08541"/>
    </source>
</evidence>
<keyword evidence="7 14" id="KW-0275">Fatty acid biosynthesis</keyword>
<keyword evidence="8 14" id="KW-0511">Multifunctional enzyme</keyword>
<proteinExistence type="inferred from homology"/>
<evidence type="ECO:0000256" key="6">
    <source>
        <dbReference type="ARBA" id="ARBA00023098"/>
    </source>
</evidence>
<gene>
    <name evidence="14" type="primary">fabH</name>
    <name evidence="17" type="ORF">H9Q78_08525</name>
</gene>
<protein>
    <recommendedName>
        <fullName evidence="14">Beta-ketoacyl-[acyl-carrier-protein] synthase III</fullName>
        <shortName evidence="14">Beta-ketoacyl-ACP synthase III</shortName>
        <shortName evidence="14">KAS III</shortName>
        <ecNumber evidence="14">2.3.1.180</ecNumber>
    </recommendedName>
    <alternativeName>
        <fullName evidence="14">3-oxoacyl-[acyl-carrier-protein] synthase 3</fullName>
    </alternativeName>
    <alternativeName>
        <fullName evidence="14">3-oxoacyl-[acyl-carrier-protein] synthase III</fullName>
    </alternativeName>
</protein>
<dbReference type="GO" id="GO:0004315">
    <property type="term" value="F:3-oxoacyl-[acyl-carrier-protein] synthase activity"/>
    <property type="evidence" value="ECO:0007669"/>
    <property type="project" value="InterPro"/>
</dbReference>
<evidence type="ECO:0000313" key="17">
    <source>
        <dbReference type="EMBL" id="QNM04519.1"/>
    </source>
</evidence>
<dbReference type="GO" id="GO:0033818">
    <property type="term" value="F:beta-ketoacyl-acyl-carrier-protein synthase III activity"/>
    <property type="evidence" value="ECO:0007669"/>
    <property type="project" value="UniProtKB-UniRule"/>
</dbReference>
<comment type="catalytic activity">
    <reaction evidence="12">
        <text>2-methylpropanoyl-CoA + malonyl-[ACP] + H(+) = 4-methyl-3-oxopentanoyl-[ACP] + CO2 + CoA</text>
        <dbReference type="Rhea" id="RHEA:42268"/>
        <dbReference type="Rhea" id="RHEA-COMP:9623"/>
        <dbReference type="Rhea" id="RHEA-COMP:9940"/>
        <dbReference type="ChEBI" id="CHEBI:15378"/>
        <dbReference type="ChEBI" id="CHEBI:16526"/>
        <dbReference type="ChEBI" id="CHEBI:57287"/>
        <dbReference type="ChEBI" id="CHEBI:57338"/>
        <dbReference type="ChEBI" id="CHEBI:78449"/>
        <dbReference type="ChEBI" id="CHEBI:78820"/>
        <dbReference type="EC" id="2.3.1.300"/>
    </reaction>
    <physiologicalReaction direction="left-to-right" evidence="12">
        <dbReference type="Rhea" id="RHEA:42269"/>
    </physiologicalReaction>
</comment>
<dbReference type="PANTHER" id="PTHR43091">
    <property type="entry name" value="3-OXOACYL-[ACYL-CARRIER-PROTEIN] SYNTHASE"/>
    <property type="match status" value="1"/>
</dbReference>
<reference evidence="17 18" key="1">
    <citation type="submission" date="2020-08" db="EMBL/GenBank/DDBJ databases">
        <authorList>
            <person name="Liu C."/>
            <person name="Sun Q."/>
        </authorList>
    </citation>
    <scope>NUCLEOTIDE SEQUENCE [LARGE SCALE GENOMIC DNA]</scope>
    <source>
        <strain evidence="17 18">NSJ-38</strain>
    </source>
</reference>
<evidence type="ECO:0000313" key="18">
    <source>
        <dbReference type="Proteomes" id="UP000515823"/>
    </source>
</evidence>
<comment type="catalytic activity">
    <reaction evidence="13">
        <text>3-methylbutanoyl-CoA + malonyl-[ACP] + H(+) = 5-methyl-3-oxohexanoyl-[ACP] + CO2 + CoA</text>
        <dbReference type="Rhea" id="RHEA:42272"/>
        <dbReference type="Rhea" id="RHEA-COMP:9623"/>
        <dbReference type="Rhea" id="RHEA-COMP:9941"/>
        <dbReference type="ChEBI" id="CHEBI:15378"/>
        <dbReference type="ChEBI" id="CHEBI:16526"/>
        <dbReference type="ChEBI" id="CHEBI:57287"/>
        <dbReference type="ChEBI" id="CHEBI:57345"/>
        <dbReference type="ChEBI" id="CHEBI:78449"/>
        <dbReference type="ChEBI" id="CHEBI:78822"/>
        <dbReference type="EC" id="2.3.1.300"/>
    </reaction>
    <physiologicalReaction direction="left-to-right" evidence="13">
        <dbReference type="Rhea" id="RHEA:42273"/>
    </physiologicalReaction>
</comment>
<dbReference type="InterPro" id="IPR016039">
    <property type="entry name" value="Thiolase-like"/>
</dbReference>
<dbReference type="InterPro" id="IPR013747">
    <property type="entry name" value="ACP_syn_III_C"/>
</dbReference>
<evidence type="ECO:0000259" key="16">
    <source>
        <dbReference type="Pfam" id="PF08545"/>
    </source>
</evidence>
<dbReference type="Pfam" id="PF08541">
    <property type="entry name" value="ACP_syn_III_C"/>
    <property type="match status" value="1"/>
</dbReference>
<dbReference type="RefSeq" id="WP_249300968.1">
    <property type="nucleotide sequence ID" value="NZ_CP060634.1"/>
</dbReference>
<dbReference type="NCBIfam" id="NF006829">
    <property type="entry name" value="PRK09352.1"/>
    <property type="match status" value="1"/>
</dbReference>
<keyword evidence="3 14" id="KW-0444">Lipid biosynthesis</keyword>
<keyword evidence="14" id="KW-0963">Cytoplasm</keyword>
<feature type="region of interest" description="ACP-binding" evidence="14">
    <location>
        <begin position="254"/>
        <end position="258"/>
    </location>
</feature>
<comment type="domain">
    <text evidence="14">The last Arg residue of the ACP-binding site is essential for the weak association between ACP/AcpP and FabH.</text>
</comment>
<evidence type="ECO:0000256" key="11">
    <source>
        <dbReference type="ARBA" id="ARBA00052407"/>
    </source>
</evidence>
<evidence type="ECO:0000256" key="8">
    <source>
        <dbReference type="ARBA" id="ARBA00023268"/>
    </source>
</evidence>
<accession>A0A7G9G137</accession>
<comment type="pathway">
    <text evidence="1 14">Lipid metabolism; fatty acid biosynthesis.</text>
</comment>
<dbReference type="Proteomes" id="UP000515823">
    <property type="component" value="Chromosome"/>
</dbReference>
<dbReference type="Gene3D" id="3.40.47.10">
    <property type="match status" value="1"/>
</dbReference>
<dbReference type="NCBIfam" id="TIGR00747">
    <property type="entry name" value="fabH"/>
    <property type="match status" value="1"/>
</dbReference>
<evidence type="ECO:0000256" key="3">
    <source>
        <dbReference type="ARBA" id="ARBA00022516"/>
    </source>
</evidence>
<keyword evidence="5 14" id="KW-0276">Fatty acid metabolism</keyword>
<feature type="active site" evidence="14">
    <location>
        <position position="110"/>
    </location>
</feature>
<dbReference type="GO" id="GO:0006633">
    <property type="term" value="P:fatty acid biosynthetic process"/>
    <property type="evidence" value="ECO:0007669"/>
    <property type="project" value="UniProtKB-UniRule"/>
</dbReference>
<feature type="active site" evidence="14">
    <location>
        <position position="253"/>
    </location>
</feature>
<evidence type="ECO:0000256" key="2">
    <source>
        <dbReference type="ARBA" id="ARBA00008642"/>
    </source>
</evidence>
<evidence type="ECO:0000256" key="9">
    <source>
        <dbReference type="ARBA" id="ARBA00023315"/>
    </source>
</evidence>
<feature type="domain" description="Beta-ketoacyl-[acyl-carrier-protein] synthase III N-terminal" evidence="16">
    <location>
        <begin position="104"/>
        <end position="187"/>
    </location>
</feature>
<dbReference type="GO" id="GO:0005737">
    <property type="term" value="C:cytoplasm"/>
    <property type="evidence" value="ECO:0007669"/>
    <property type="project" value="UniProtKB-SubCell"/>
</dbReference>
<dbReference type="FunFam" id="3.40.47.10:FF:000004">
    <property type="entry name" value="3-oxoacyl-[acyl-carrier-protein] synthase 3"/>
    <property type="match status" value="1"/>
</dbReference>
<keyword evidence="4 14" id="KW-0808">Transferase</keyword>
<dbReference type="InterPro" id="IPR013751">
    <property type="entry name" value="ACP_syn_III_N"/>
</dbReference>
<evidence type="ECO:0000256" key="10">
    <source>
        <dbReference type="ARBA" id="ARBA00051096"/>
    </source>
</evidence>
<dbReference type="KEGG" id="qdo:H9Q78_08525"/>
<dbReference type="AlphaFoldDB" id="A0A7G9G137"/>
<keyword evidence="18" id="KW-1185">Reference proteome</keyword>
<dbReference type="SUPFAM" id="SSF53901">
    <property type="entry name" value="Thiolase-like"/>
    <property type="match status" value="1"/>
</dbReference>
<comment type="subcellular location">
    <subcellularLocation>
        <location evidence="14">Cytoplasm</location>
    </subcellularLocation>
</comment>
<keyword evidence="6 14" id="KW-0443">Lipid metabolism</keyword>
<dbReference type="HAMAP" id="MF_01815">
    <property type="entry name" value="FabH"/>
    <property type="match status" value="1"/>
</dbReference>
<comment type="catalytic activity">
    <reaction evidence="11">
        <text>(2S)-2-methylbutanoyl-CoA + malonyl-[ACP] + H(+) = (4S)-4-methyl-3-oxohexanoyl-[ACP] + CO2 + CoA</text>
        <dbReference type="Rhea" id="RHEA:42276"/>
        <dbReference type="Rhea" id="RHEA-COMP:9623"/>
        <dbReference type="Rhea" id="RHEA-COMP:17148"/>
        <dbReference type="ChEBI" id="CHEBI:15378"/>
        <dbReference type="ChEBI" id="CHEBI:16526"/>
        <dbReference type="ChEBI" id="CHEBI:57287"/>
        <dbReference type="ChEBI" id="CHEBI:78449"/>
        <dbReference type="ChEBI" id="CHEBI:88166"/>
        <dbReference type="ChEBI" id="CHEBI:167462"/>
        <dbReference type="EC" id="2.3.1.300"/>
    </reaction>
    <physiologicalReaction direction="left-to-right" evidence="11">
        <dbReference type="Rhea" id="RHEA:42277"/>
    </physiologicalReaction>
</comment>
<dbReference type="EMBL" id="CP060634">
    <property type="protein sequence ID" value="QNM04519.1"/>
    <property type="molecule type" value="Genomic_DNA"/>
</dbReference>
<evidence type="ECO:0000256" key="14">
    <source>
        <dbReference type="HAMAP-Rule" id="MF_01815"/>
    </source>
</evidence>